<keyword evidence="6 7" id="KW-0472">Membrane</keyword>
<comment type="similarity">
    <text evidence="2">Belongs to the UPF0410 family.</text>
</comment>
<dbReference type="PANTHER" id="PTHR33884:SF3">
    <property type="entry name" value="UPF0410 PROTEIN YMGE"/>
    <property type="match status" value="1"/>
</dbReference>
<evidence type="ECO:0000256" key="7">
    <source>
        <dbReference type="SAM" id="Phobius"/>
    </source>
</evidence>
<proteinExistence type="inferred from homology"/>
<reference evidence="8 9" key="1">
    <citation type="submission" date="2020-03" db="EMBL/GenBank/DDBJ databases">
        <authorList>
            <person name="Wang L."/>
            <person name="He N."/>
            <person name="Li Y."/>
            <person name="Fang Y."/>
            <person name="Zhang F."/>
        </authorList>
    </citation>
    <scope>NUCLEOTIDE SEQUENCE [LARGE SCALE GENOMIC DNA]</scope>
    <source>
        <strain evidence="8 9">36D10-4-7</strain>
    </source>
</reference>
<evidence type="ECO:0000256" key="4">
    <source>
        <dbReference type="ARBA" id="ARBA00022692"/>
    </source>
</evidence>
<keyword evidence="4 7" id="KW-0812">Transmembrane</keyword>
<evidence type="ECO:0000313" key="8">
    <source>
        <dbReference type="EMBL" id="NJR80183.1"/>
    </source>
</evidence>
<sequence length="85" mass="9039">MGLIIWLIIGGVIGWLASIIMRTDAQQGIFLNIVVGIVGAFLGGLLFTGGSINNAPLTIYSFLVSLLGAVILLAIVNLFRRGRVR</sequence>
<dbReference type="Pfam" id="PF04226">
    <property type="entry name" value="Transgly_assoc"/>
    <property type="match status" value="1"/>
</dbReference>
<dbReference type="RefSeq" id="WP_168135741.1">
    <property type="nucleotide sequence ID" value="NZ_JAAVJH010000014.1"/>
</dbReference>
<evidence type="ECO:0000256" key="1">
    <source>
        <dbReference type="ARBA" id="ARBA00004651"/>
    </source>
</evidence>
<keyword evidence="3" id="KW-1003">Cell membrane</keyword>
<name>A0ABX1CT91_9SPHN</name>
<feature type="transmembrane region" description="Helical" evidence="7">
    <location>
        <begin position="29"/>
        <end position="47"/>
    </location>
</feature>
<feature type="transmembrane region" description="Helical" evidence="7">
    <location>
        <begin position="6"/>
        <end position="22"/>
    </location>
</feature>
<evidence type="ECO:0000256" key="3">
    <source>
        <dbReference type="ARBA" id="ARBA00022475"/>
    </source>
</evidence>
<evidence type="ECO:0000256" key="2">
    <source>
        <dbReference type="ARBA" id="ARBA00011006"/>
    </source>
</evidence>
<evidence type="ECO:0000313" key="9">
    <source>
        <dbReference type="Proteomes" id="UP000732399"/>
    </source>
</evidence>
<gene>
    <name evidence="8" type="ORF">HBH26_16500</name>
</gene>
<comment type="subcellular location">
    <subcellularLocation>
        <location evidence="1">Cell membrane</location>
        <topology evidence="1">Multi-pass membrane protein</topology>
    </subcellularLocation>
</comment>
<keyword evidence="5 7" id="KW-1133">Transmembrane helix</keyword>
<dbReference type="EMBL" id="JAAVJH010000014">
    <property type="protein sequence ID" value="NJR80183.1"/>
    <property type="molecule type" value="Genomic_DNA"/>
</dbReference>
<dbReference type="Proteomes" id="UP000732399">
    <property type="component" value="Unassembled WGS sequence"/>
</dbReference>
<evidence type="ECO:0000256" key="5">
    <source>
        <dbReference type="ARBA" id="ARBA00022989"/>
    </source>
</evidence>
<protein>
    <submittedName>
        <fullName evidence="8">GlsB/YeaQ/YmgE family stress response membrane protein</fullName>
    </submittedName>
</protein>
<evidence type="ECO:0000256" key="6">
    <source>
        <dbReference type="ARBA" id="ARBA00023136"/>
    </source>
</evidence>
<feature type="transmembrane region" description="Helical" evidence="7">
    <location>
        <begin position="59"/>
        <end position="79"/>
    </location>
</feature>
<organism evidence="8 9">
    <name type="scientific">Sphingomonas corticis</name>
    <dbReference type="NCBI Taxonomy" id="2722791"/>
    <lineage>
        <taxon>Bacteria</taxon>
        <taxon>Pseudomonadati</taxon>
        <taxon>Pseudomonadota</taxon>
        <taxon>Alphaproteobacteria</taxon>
        <taxon>Sphingomonadales</taxon>
        <taxon>Sphingomonadaceae</taxon>
        <taxon>Sphingomonas</taxon>
    </lineage>
</organism>
<keyword evidence="9" id="KW-1185">Reference proteome</keyword>
<dbReference type="PANTHER" id="PTHR33884">
    <property type="entry name" value="UPF0410 PROTEIN YMGE"/>
    <property type="match status" value="1"/>
</dbReference>
<dbReference type="InterPro" id="IPR007341">
    <property type="entry name" value="Transgly_assoc"/>
</dbReference>
<accession>A0ABX1CT91</accession>
<comment type="caution">
    <text evidence="8">The sequence shown here is derived from an EMBL/GenBank/DDBJ whole genome shotgun (WGS) entry which is preliminary data.</text>
</comment>